<dbReference type="STRING" id="909626.AQJ91_30780"/>
<protein>
    <submittedName>
        <fullName evidence="6">Oxidoreductase</fullName>
    </submittedName>
</protein>
<proteinExistence type="inferred from homology"/>
<feature type="domain" description="GFO/IDH/MocA-like oxidoreductase" evidence="5">
    <location>
        <begin position="142"/>
        <end position="244"/>
    </location>
</feature>
<dbReference type="SUPFAM" id="SSF55347">
    <property type="entry name" value="Glyceraldehyde-3-phosphate dehydrogenase-like, C-terminal domain"/>
    <property type="match status" value="1"/>
</dbReference>
<dbReference type="EMBL" id="LMXB01000076">
    <property type="protein sequence ID" value="KUO17261.1"/>
    <property type="molecule type" value="Genomic_DNA"/>
</dbReference>
<dbReference type="GO" id="GO:0000166">
    <property type="term" value="F:nucleotide binding"/>
    <property type="evidence" value="ECO:0007669"/>
    <property type="project" value="InterPro"/>
</dbReference>
<keyword evidence="7" id="KW-1185">Reference proteome</keyword>
<evidence type="ECO:0000259" key="5">
    <source>
        <dbReference type="Pfam" id="PF22725"/>
    </source>
</evidence>
<keyword evidence="3" id="KW-0732">Signal</keyword>
<evidence type="ECO:0000313" key="7">
    <source>
        <dbReference type="Proteomes" id="UP000053260"/>
    </source>
</evidence>
<dbReference type="InterPro" id="IPR051317">
    <property type="entry name" value="Gfo/Idh/MocA_oxidoreduct"/>
</dbReference>
<evidence type="ECO:0000313" key="6">
    <source>
        <dbReference type="EMBL" id="KUO17261.1"/>
    </source>
</evidence>
<dbReference type="GO" id="GO:0016491">
    <property type="term" value="F:oxidoreductase activity"/>
    <property type="evidence" value="ECO:0007669"/>
    <property type="project" value="UniProtKB-KW"/>
</dbReference>
<accession>A0A101UUY4</accession>
<dbReference type="SUPFAM" id="SSF51735">
    <property type="entry name" value="NAD(P)-binding Rossmann-fold domains"/>
    <property type="match status" value="1"/>
</dbReference>
<evidence type="ECO:0000256" key="3">
    <source>
        <dbReference type="SAM" id="SignalP"/>
    </source>
</evidence>
<dbReference type="RefSeq" id="WP_067028056.1">
    <property type="nucleotide sequence ID" value="NZ_KQ949098.1"/>
</dbReference>
<keyword evidence="2" id="KW-0560">Oxidoreductase</keyword>
<dbReference type="Gene3D" id="3.40.50.720">
    <property type="entry name" value="NAD(P)-binding Rossmann-like Domain"/>
    <property type="match status" value="1"/>
</dbReference>
<evidence type="ECO:0000256" key="2">
    <source>
        <dbReference type="ARBA" id="ARBA00023002"/>
    </source>
</evidence>
<feature type="signal peptide" evidence="3">
    <location>
        <begin position="1"/>
        <end position="20"/>
    </location>
</feature>
<dbReference type="InterPro" id="IPR000683">
    <property type="entry name" value="Gfo/Idh/MocA-like_OxRdtase_N"/>
</dbReference>
<dbReference type="Gene3D" id="3.30.360.10">
    <property type="entry name" value="Dihydrodipicolinate Reductase, domain 2"/>
    <property type="match status" value="1"/>
</dbReference>
<dbReference type="Pfam" id="PF22725">
    <property type="entry name" value="GFO_IDH_MocA_C3"/>
    <property type="match status" value="1"/>
</dbReference>
<feature type="chain" id="PRO_5039430089" evidence="3">
    <location>
        <begin position="21"/>
        <end position="317"/>
    </location>
</feature>
<dbReference type="AlphaFoldDB" id="A0A101UUY4"/>
<name>A0A101UUY4_9ACTN</name>
<dbReference type="InterPro" id="IPR055170">
    <property type="entry name" value="GFO_IDH_MocA-like_dom"/>
</dbReference>
<comment type="caution">
    <text evidence="6">The sequence shown here is derived from an EMBL/GenBank/DDBJ whole genome shotgun (WGS) entry which is preliminary data.</text>
</comment>
<dbReference type="Proteomes" id="UP000053260">
    <property type="component" value="Unassembled WGS sequence"/>
</dbReference>
<dbReference type="InterPro" id="IPR036291">
    <property type="entry name" value="NAD(P)-bd_dom_sf"/>
</dbReference>
<sequence>MRGRRIAVVGLGAISRFYLAAIEASAAWQLAAVCDVSAERLLPHRDHLPAFTDHRSMLAEAELDAVVVTVPNDVHATIAADLVTAGVPVCVEKPLATRPADAEALTEAARVRDVCLFTAFHRRYNHAVRALHGELRTATVPVEVTIRYLERIEDHIGGDAWYLDPARCGGGCVADNGPNAYDLARLLVGEVRVEHAEVERDALGVDRRATVGLRSPSGVPVRVELDWSYPGEVKDISVRLADGSVHTADMLSGFREFKGSLWHEYVGVLDDFEHAIRTDTEHGGAGLAALSLTEQTYRLARSRPLGGPATTKEALTR</sequence>
<dbReference type="PANTHER" id="PTHR43708">
    <property type="entry name" value="CONSERVED EXPRESSED OXIDOREDUCTASE (EUROFUNG)"/>
    <property type="match status" value="1"/>
</dbReference>
<evidence type="ECO:0000256" key="1">
    <source>
        <dbReference type="ARBA" id="ARBA00010928"/>
    </source>
</evidence>
<organism evidence="6 7">
    <name type="scientific">Streptomyces dysideae</name>
    <dbReference type="NCBI Taxonomy" id="909626"/>
    <lineage>
        <taxon>Bacteria</taxon>
        <taxon>Bacillati</taxon>
        <taxon>Actinomycetota</taxon>
        <taxon>Actinomycetes</taxon>
        <taxon>Kitasatosporales</taxon>
        <taxon>Streptomycetaceae</taxon>
        <taxon>Streptomyces</taxon>
    </lineage>
</organism>
<reference evidence="6 7" key="1">
    <citation type="submission" date="2015-10" db="EMBL/GenBank/DDBJ databases">
        <title>Draft genome sequence of Streptomyces sp. RV15, isolated from a marine sponge.</title>
        <authorList>
            <person name="Ruckert C."/>
            <person name="Abdelmohsen U.R."/>
            <person name="Winkler A."/>
            <person name="Hentschel U."/>
            <person name="Kalinowski J."/>
            <person name="Kampfer P."/>
            <person name="Glaeser S."/>
        </authorList>
    </citation>
    <scope>NUCLEOTIDE SEQUENCE [LARGE SCALE GENOMIC DNA]</scope>
    <source>
        <strain evidence="6 7">RV15</strain>
    </source>
</reference>
<dbReference type="OrthoDB" id="9815825at2"/>
<dbReference type="Pfam" id="PF01408">
    <property type="entry name" value="GFO_IDH_MocA"/>
    <property type="match status" value="1"/>
</dbReference>
<gene>
    <name evidence="6" type="ORF">AQJ91_30780</name>
</gene>
<feature type="domain" description="Gfo/Idh/MocA-like oxidoreductase N-terminal" evidence="4">
    <location>
        <begin position="5"/>
        <end position="119"/>
    </location>
</feature>
<comment type="similarity">
    <text evidence="1">Belongs to the Gfo/Idh/MocA family.</text>
</comment>
<dbReference type="PANTHER" id="PTHR43708:SF5">
    <property type="entry name" value="CONSERVED EXPRESSED OXIDOREDUCTASE (EUROFUNG)-RELATED"/>
    <property type="match status" value="1"/>
</dbReference>
<evidence type="ECO:0000259" key="4">
    <source>
        <dbReference type="Pfam" id="PF01408"/>
    </source>
</evidence>